<accession>A0ABR0QBD3</accession>
<evidence type="ECO:0000313" key="2">
    <source>
        <dbReference type="Proteomes" id="UP001358586"/>
    </source>
</evidence>
<reference evidence="1 2" key="1">
    <citation type="submission" date="2023-03" db="EMBL/GenBank/DDBJ databases">
        <title>WGS of Gossypium arboreum.</title>
        <authorList>
            <person name="Yu D."/>
        </authorList>
    </citation>
    <scope>NUCLEOTIDE SEQUENCE [LARGE SCALE GENOMIC DNA]</scope>
    <source>
        <tissue evidence="1">Leaf</tissue>
    </source>
</reference>
<dbReference type="Proteomes" id="UP001358586">
    <property type="component" value="Chromosome 4"/>
</dbReference>
<proteinExistence type="predicted"/>
<keyword evidence="2" id="KW-1185">Reference proteome</keyword>
<sequence>MWLARVAHTAQACLSRMDHTAWPKIPHARMVYPCGPHDPNQSSPCVAHGLPGH</sequence>
<name>A0ABR0QBD3_GOSAR</name>
<comment type="caution">
    <text evidence="1">The sequence shown here is derived from an EMBL/GenBank/DDBJ whole genome shotgun (WGS) entry which is preliminary data.</text>
</comment>
<gene>
    <name evidence="1" type="ORF">PVK06_012046</name>
</gene>
<dbReference type="EMBL" id="JARKNE010000004">
    <property type="protein sequence ID" value="KAK5836272.1"/>
    <property type="molecule type" value="Genomic_DNA"/>
</dbReference>
<organism evidence="1 2">
    <name type="scientific">Gossypium arboreum</name>
    <name type="common">Tree cotton</name>
    <name type="synonym">Gossypium nanking</name>
    <dbReference type="NCBI Taxonomy" id="29729"/>
    <lineage>
        <taxon>Eukaryota</taxon>
        <taxon>Viridiplantae</taxon>
        <taxon>Streptophyta</taxon>
        <taxon>Embryophyta</taxon>
        <taxon>Tracheophyta</taxon>
        <taxon>Spermatophyta</taxon>
        <taxon>Magnoliopsida</taxon>
        <taxon>eudicotyledons</taxon>
        <taxon>Gunneridae</taxon>
        <taxon>Pentapetalae</taxon>
        <taxon>rosids</taxon>
        <taxon>malvids</taxon>
        <taxon>Malvales</taxon>
        <taxon>Malvaceae</taxon>
        <taxon>Malvoideae</taxon>
        <taxon>Gossypium</taxon>
    </lineage>
</organism>
<evidence type="ECO:0000313" key="1">
    <source>
        <dbReference type="EMBL" id="KAK5836272.1"/>
    </source>
</evidence>
<protein>
    <submittedName>
        <fullName evidence="1">Uncharacterized protein</fullName>
    </submittedName>
</protein>